<dbReference type="EMBL" id="KZ678382">
    <property type="protein sequence ID" value="PSS00661.1"/>
    <property type="molecule type" value="Genomic_DNA"/>
</dbReference>
<proteinExistence type="predicted"/>
<evidence type="ECO:0000313" key="1">
    <source>
        <dbReference type="EMBL" id="PSS00661.1"/>
    </source>
</evidence>
<sequence>MARGKDPASSSDRRAWAGQVDVECHADGRAEAHYSRRQPQMFVGRVVDCGPASAQSAGRTVSSFHFISVQTRLEAERICLEARPLSWVLDAILALVRPDYRLRQRGVGHRLCAARADAVRSVMRLRPSSVNGSMNGQCEIVGLCNWEGEVWKWKPCRVEWCVGRVACRDFQHRELWMYKYTRLFGRTCPLPGCACSAPSSSFPAQVSIFCTLYPDSLVLACLSFNSAVKVIPSTALLLPSLSTAPFLPPSARL</sequence>
<dbReference type="AlphaFoldDB" id="A0A2T3AJC8"/>
<accession>A0A2T3AJC8</accession>
<evidence type="ECO:0000313" key="2">
    <source>
        <dbReference type="Proteomes" id="UP000241462"/>
    </source>
</evidence>
<organism evidence="1 2">
    <name type="scientific">Coniella lustricola</name>
    <dbReference type="NCBI Taxonomy" id="2025994"/>
    <lineage>
        <taxon>Eukaryota</taxon>
        <taxon>Fungi</taxon>
        <taxon>Dikarya</taxon>
        <taxon>Ascomycota</taxon>
        <taxon>Pezizomycotina</taxon>
        <taxon>Sordariomycetes</taxon>
        <taxon>Sordariomycetidae</taxon>
        <taxon>Diaporthales</taxon>
        <taxon>Schizoparmaceae</taxon>
        <taxon>Coniella</taxon>
    </lineage>
</organism>
<gene>
    <name evidence="1" type="ORF">BD289DRAFT_18288</name>
</gene>
<reference evidence="1 2" key="1">
    <citation type="journal article" date="2018" name="Mycol. Prog.">
        <title>Coniella lustricola, a new species from submerged detritus.</title>
        <authorList>
            <person name="Raudabaugh D.B."/>
            <person name="Iturriaga T."/>
            <person name="Carver A."/>
            <person name="Mondo S."/>
            <person name="Pangilinan J."/>
            <person name="Lipzen A."/>
            <person name="He G."/>
            <person name="Amirebrahimi M."/>
            <person name="Grigoriev I.V."/>
            <person name="Miller A.N."/>
        </authorList>
    </citation>
    <scope>NUCLEOTIDE SEQUENCE [LARGE SCALE GENOMIC DNA]</scope>
    <source>
        <strain evidence="1 2">B22-T-1</strain>
    </source>
</reference>
<dbReference type="InParanoid" id="A0A2T3AJC8"/>
<dbReference type="Proteomes" id="UP000241462">
    <property type="component" value="Unassembled WGS sequence"/>
</dbReference>
<keyword evidence="2" id="KW-1185">Reference proteome</keyword>
<name>A0A2T3AJC8_9PEZI</name>
<protein>
    <submittedName>
        <fullName evidence="1">Uncharacterized protein</fullName>
    </submittedName>
</protein>